<sequence length="236" mass="25417">MIERVDNRQPATSGVKTFFHNVTLMVTGGIGVAIALSLVGMWHKGGKFFNDLGAMVSLTQPAPKADISAIVISQVRGASDLTTAIFVMEAVVPTQQDWTLGSWTVGSSKLLYVAYGEVRAGVDLSKLQRQDVVVQGDSIVIRLPPPKILDRKIDVNRSRVYNYEKGVMGLAPDISYSLQSLAQQEAIGKISTAACNNGLLEMANEKAELTVTRLVSFSGYSKITIETQPPAKDACS</sequence>
<dbReference type="InterPro" id="IPR025324">
    <property type="entry name" value="DUF4230"/>
</dbReference>
<evidence type="ECO:0000313" key="3">
    <source>
        <dbReference type="Proteomes" id="UP001333818"/>
    </source>
</evidence>
<keyword evidence="1" id="KW-1133">Transmembrane helix</keyword>
<keyword evidence="3" id="KW-1185">Reference proteome</keyword>
<dbReference type="EMBL" id="JAZBJZ010000012">
    <property type="protein sequence ID" value="MEE3716079.1"/>
    <property type="molecule type" value="Genomic_DNA"/>
</dbReference>
<gene>
    <name evidence="2" type="ORF">V2H45_04875</name>
</gene>
<keyword evidence="1" id="KW-0812">Transmembrane</keyword>
<accession>A0AAW9PPL1</accession>
<name>A0AAW9PPL1_9CYAN</name>
<proteinExistence type="predicted"/>
<reference evidence="2" key="1">
    <citation type="submission" date="2024-01" db="EMBL/GenBank/DDBJ databases">
        <title>Bank of Algae and Cyanobacteria of the Azores (BACA) strain genomes.</title>
        <authorList>
            <person name="Luz R."/>
            <person name="Cordeiro R."/>
            <person name="Fonseca A."/>
            <person name="Goncalves V."/>
        </authorList>
    </citation>
    <scope>NUCLEOTIDE SEQUENCE</scope>
    <source>
        <strain evidence="2">BACA0141</strain>
    </source>
</reference>
<feature type="transmembrane region" description="Helical" evidence="1">
    <location>
        <begin position="18"/>
        <end position="39"/>
    </location>
</feature>
<dbReference type="RefSeq" id="WP_330482504.1">
    <property type="nucleotide sequence ID" value="NZ_JAZBJZ010000012.1"/>
</dbReference>
<comment type="caution">
    <text evidence="2">The sequence shown here is derived from an EMBL/GenBank/DDBJ whole genome shotgun (WGS) entry which is preliminary data.</text>
</comment>
<organism evidence="2 3">
    <name type="scientific">Tumidithrix elongata BACA0141</name>
    <dbReference type="NCBI Taxonomy" id="2716417"/>
    <lineage>
        <taxon>Bacteria</taxon>
        <taxon>Bacillati</taxon>
        <taxon>Cyanobacteriota</taxon>
        <taxon>Cyanophyceae</taxon>
        <taxon>Pseudanabaenales</taxon>
        <taxon>Pseudanabaenaceae</taxon>
        <taxon>Tumidithrix</taxon>
        <taxon>Tumidithrix elongata</taxon>
    </lineage>
</organism>
<dbReference type="Pfam" id="PF14014">
    <property type="entry name" value="DUF4230"/>
    <property type="match status" value="1"/>
</dbReference>
<evidence type="ECO:0000256" key="1">
    <source>
        <dbReference type="SAM" id="Phobius"/>
    </source>
</evidence>
<keyword evidence="1" id="KW-0472">Membrane</keyword>
<dbReference type="AlphaFoldDB" id="A0AAW9PPL1"/>
<dbReference type="Proteomes" id="UP001333818">
    <property type="component" value="Unassembled WGS sequence"/>
</dbReference>
<evidence type="ECO:0000313" key="2">
    <source>
        <dbReference type="EMBL" id="MEE3716079.1"/>
    </source>
</evidence>
<protein>
    <submittedName>
        <fullName evidence="2">DUF4230 domain-containing protein</fullName>
    </submittedName>
</protein>